<dbReference type="PROSITE" id="PS50093">
    <property type="entry name" value="PKD"/>
    <property type="match status" value="1"/>
</dbReference>
<dbReference type="Gene3D" id="2.160.20.10">
    <property type="entry name" value="Single-stranded right-handed beta-helix, Pectin lyase-like"/>
    <property type="match status" value="3"/>
</dbReference>
<protein>
    <submittedName>
        <fullName evidence="5">Right-handed parallel beta-helix repeat-containing protein</fullName>
    </submittedName>
</protein>
<gene>
    <name evidence="5" type="ORF">OU421_02695</name>
</gene>
<dbReference type="InterPro" id="IPR039448">
    <property type="entry name" value="Beta_helix"/>
</dbReference>
<dbReference type="InterPro" id="IPR013783">
    <property type="entry name" value="Ig-like_fold"/>
</dbReference>
<feature type="transmembrane region" description="Helical" evidence="3">
    <location>
        <begin position="936"/>
        <end position="955"/>
    </location>
</feature>
<dbReference type="PANTHER" id="PTHR22990">
    <property type="entry name" value="F-BOX ONLY PROTEIN"/>
    <property type="match status" value="1"/>
</dbReference>
<dbReference type="PANTHER" id="PTHR22990:SF15">
    <property type="entry name" value="F-BOX ONLY PROTEIN 10"/>
    <property type="match status" value="1"/>
</dbReference>
<reference evidence="5" key="1">
    <citation type="submission" date="2022-11" db="EMBL/GenBank/DDBJ databases">
        <title>Complete genome sequence of Methanogenium organophilum DSM 3596.</title>
        <authorList>
            <person name="Chen S.-C."/>
            <person name="Lai S.-J."/>
            <person name="You Y.-T."/>
        </authorList>
    </citation>
    <scope>NUCLEOTIDE SEQUENCE</scope>
    <source>
        <strain evidence="5">DSM 3596</strain>
    </source>
</reference>
<dbReference type="FunFam" id="2.60.40.10:FF:000270">
    <property type="entry name" value="Cell surface protein"/>
    <property type="match status" value="1"/>
</dbReference>
<dbReference type="SUPFAM" id="SSF49299">
    <property type="entry name" value="PKD domain"/>
    <property type="match status" value="1"/>
</dbReference>
<dbReference type="InterPro" id="IPR007742">
    <property type="entry name" value="NosD_dom"/>
</dbReference>
<feature type="compositionally biased region" description="Low complexity" evidence="2">
    <location>
        <begin position="897"/>
        <end position="915"/>
    </location>
</feature>
<proteinExistence type="predicted"/>
<dbReference type="InterPro" id="IPR000601">
    <property type="entry name" value="PKD_dom"/>
</dbReference>
<keyword evidence="3" id="KW-0472">Membrane</keyword>
<dbReference type="PROSITE" id="PS51257">
    <property type="entry name" value="PROKAR_LIPOPROTEIN"/>
    <property type="match status" value="1"/>
</dbReference>
<keyword evidence="3" id="KW-1133">Transmembrane helix</keyword>
<dbReference type="InterPro" id="IPR035986">
    <property type="entry name" value="PKD_dom_sf"/>
</dbReference>
<feature type="region of interest" description="Disordered" evidence="2">
    <location>
        <begin position="897"/>
        <end position="920"/>
    </location>
</feature>
<keyword evidence="3" id="KW-0812">Transmembrane</keyword>
<dbReference type="InterPro" id="IPR011050">
    <property type="entry name" value="Pectin_lyase_fold/virulence"/>
</dbReference>
<dbReference type="GeneID" id="76833975"/>
<dbReference type="SUPFAM" id="SSF51126">
    <property type="entry name" value="Pectin lyase-like"/>
    <property type="match status" value="2"/>
</dbReference>
<dbReference type="InterPro" id="IPR051550">
    <property type="entry name" value="SCF-Subunits/Alg-Epimerases"/>
</dbReference>
<evidence type="ECO:0000256" key="2">
    <source>
        <dbReference type="SAM" id="MobiDB-lite"/>
    </source>
</evidence>
<sequence length="958" mass="100197">MIKPTKVVATVLMIAYCTLLLVGCVAGDTMQSSPPAQVNLGMISAAGSLQIPSAGDAIPFTAPGIIDSPGQYLLTNNLTNASVDTGLWIQSSDVFLDGGGHILDGVLTQNTTGILAQNRTTGLSNITITNLSVSGWGAGIWITDVEGAALWEVRALGNQGGFGIADSPNATIRDCTVTDNVPLADGGVFFGGNGITVTNSPNTQVLNTNVSHNGWGEELPSVGGTGILSHGNSGLIVSGCTMNGNVNTGLWNENSNDSQVQGNQIHNNEGNGGVFMTGSVLHPAMNGSITANTISGSEWGIWIMRNDYYVADNTVSTCGYGILIDTSQNATLTGNVMHDNDLNFCVDGNQYENYLHQVDTSNTVDGKPVSYLVNVSGAVVDSAINAGTVYGINATDLVIRDLSLEKNENGIFLLSSDGASIQNVIAEQNTNGFVLLGSDDVRIETSAASDNTQNGILIEDSDRVRIVGTDALLNRGPEGAGTGIAAEDCWDLSLQAVNASRNNFAGIDVEESSLVQLVNVTADDNGVVGLILGGNSFTVTGCSVRGNGDVGIGMYDTTNATFWNNYFFNEMNVDLTQGLVTGSFWNVSKTPGPNIVNGPFIGGNYWAKPDGTGWSQITPDRGDGFCNASRVIDTYNTDFLPLTYYVSPDPVANFTAEPVTGTAPLRVGFTDTSTGNITNWSWSFGDGLTSVLQNPEHIYETAGRYSVTLNVTGPTGYNELIRADLITVIPSADDGDDSGLGARSYDDVGALMTTAKGYVVAPVDVEADDAIGKLTVPRGVVALDEDGERLSEVGITAVAAPSPGRRTSYSLAGYAYACEPDGATFSPAIDLIFTFTEGEWAALMATGQPLVVMYYNEESGSYENVVTTVDAAKRTVTAQVTHFSIFALMQQVAPDTGPTVPATTTPVATPTESPVTPVPPLPTTAVPTATQSGMDFPVVGMLLMVAVLAVAGGLFRRR</sequence>
<dbReference type="CDD" id="cd00146">
    <property type="entry name" value="PKD"/>
    <property type="match status" value="1"/>
</dbReference>
<dbReference type="InterPro" id="IPR022409">
    <property type="entry name" value="PKD/Chitinase_dom"/>
</dbReference>
<dbReference type="Pfam" id="PF05048">
    <property type="entry name" value="NosD"/>
    <property type="match status" value="1"/>
</dbReference>
<dbReference type="Pfam" id="PF13229">
    <property type="entry name" value="Beta_helix"/>
    <property type="match status" value="1"/>
</dbReference>
<organism evidence="5 6">
    <name type="scientific">Methanogenium organophilum</name>
    <dbReference type="NCBI Taxonomy" id="2199"/>
    <lineage>
        <taxon>Archaea</taxon>
        <taxon>Methanobacteriati</taxon>
        <taxon>Methanobacteriota</taxon>
        <taxon>Stenosarchaea group</taxon>
        <taxon>Methanomicrobia</taxon>
        <taxon>Methanomicrobiales</taxon>
        <taxon>Methanomicrobiaceae</taxon>
        <taxon>Methanogenium</taxon>
    </lineage>
</organism>
<keyword evidence="6" id="KW-1185">Reference proteome</keyword>
<dbReference type="AlphaFoldDB" id="A0A9X9S513"/>
<dbReference type="SMART" id="SM00710">
    <property type="entry name" value="PbH1"/>
    <property type="match status" value="14"/>
</dbReference>
<dbReference type="Proteomes" id="UP001163096">
    <property type="component" value="Chromosome"/>
</dbReference>
<name>A0A9X9S513_METOG</name>
<accession>A0A9X9S513</accession>
<dbReference type="KEGG" id="mou:OU421_02695"/>
<evidence type="ECO:0000313" key="6">
    <source>
        <dbReference type="Proteomes" id="UP001163096"/>
    </source>
</evidence>
<evidence type="ECO:0000256" key="3">
    <source>
        <dbReference type="SAM" id="Phobius"/>
    </source>
</evidence>
<dbReference type="InterPro" id="IPR006626">
    <property type="entry name" value="PbH1"/>
</dbReference>
<evidence type="ECO:0000259" key="4">
    <source>
        <dbReference type="PROSITE" id="PS50093"/>
    </source>
</evidence>
<dbReference type="EMBL" id="CP113361">
    <property type="protein sequence ID" value="WAI01801.1"/>
    <property type="molecule type" value="Genomic_DNA"/>
</dbReference>
<dbReference type="Gene3D" id="2.60.40.10">
    <property type="entry name" value="Immunoglobulins"/>
    <property type="match status" value="1"/>
</dbReference>
<evidence type="ECO:0000256" key="1">
    <source>
        <dbReference type="ARBA" id="ARBA00022737"/>
    </source>
</evidence>
<feature type="domain" description="PKD" evidence="4">
    <location>
        <begin position="650"/>
        <end position="716"/>
    </location>
</feature>
<dbReference type="SMART" id="SM00089">
    <property type="entry name" value="PKD"/>
    <property type="match status" value="1"/>
</dbReference>
<dbReference type="RefSeq" id="WP_268187075.1">
    <property type="nucleotide sequence ID" value="NZ_CP113361.1"/>
</dbReference>
<evidence type="ECO:0000313" key="5">
    <source>
        <dbReference type="EMBL" id="WAI01801.1"/>
    </source>
</evidence>
<keyword evidence="1" id="KW-0677">Repeat</keyword>
<dbReference type="InterPro" id="IPR012334">
    <property type="entry name" value="Pectin_lyas_fold"/>
</dbReference>
<dbReference type="Pfam" id="PF18911">
    <property type="entry name" value="PKD_4"/>
    <property type="match status" value="1"/>
</dbReference>